<keyword evidence="3" id="KW-0175">Coiled coil</keyword>
<dbReference type="Gene3D" id="1.10.418.40">
    <property type="entry name" value="Autophagy protein 6/Beclin 1"/>
    <property type="match status" value="1"/>
</dbReference>
<dbReference type="AlphaFoldDB" id="A0A7K9U5F4"/>
<reference evidence="6 7" key="1">
    <citation type="submission" date="2019-09" db="EMBL/GenBank/DDBJ databases">
        <title>Bird 10,000 Genomes (B10K) Project - Family phase.</title>
        <authorList>
            <person name="Zhang G."/>
        </authorList>
    </citation>
    <scope>NUCLEOTIDE SEQUENCE [LARGE SCALE GENOMIC DNA]</scope>
    <source>
        <strain evidence="6">B10K-DU-001-61</strain>
        <tissue evidence="6">Muscle</tissue>
    </source>
</reference>
<feature type="coiled-coil region" evidence="3">
    <location>
        <begin position="27"/>
        <end position="142"/>
    </location>
</feature>
<dbReference type="GO" id="GO:0000045">
    <property type="term" value="P:autophagosome assembly"/>
    <property type="evidence" value="ECO:0007669"/>
    <property type="project" value="TreeGrafter"/>
</dbReference>
<comment type="similarity">
    <text evidence="1">Belongs to the beclin family.</text>
</comment>
<dbReference type="GO" id="GO:0000407">
    <property type="term" value="C:phagophore assembly site"/>
    <property type="evidence" value="ECO:0007669"/>
    <property type="project" value="TreeGrafter"/>
</dbReference>
<dbReference type="GO" id="GO:0045324">
    <property type="term" value="P:late endosome to vacuole transport"/>
    <property type="evidence" value="ECO:0007669"/>
    <property type="project" value="TreeGrafter"/>
</dbReference>
<dbReference type="GO" id="GO:0000423">
    <property type="term" value="P:mitophagy"/>
    <property type="evidence" value="ECO:0007669"/>
    <property type="project" value="TreeGrafter"/>
</dbReference>
<evidence type="ECO:0000313" key="6">
    <source>
        <dbReference type="EMBL" id="NXI55979.1"/>
    </source>
</evidence>
<dbReference type="PANTHER" id="PTHR12768:SF6">
    <property type="entry name" value="BECLIN-1"/>
    <property type="match status" value="1"/>
</dbReference>
<evidence type="ECO:0000259" key="5">
    <source>
        <dbReference type="Pfam" id="PF17675"/>
    </source>
</evidence>
<evidence type="ECO:0000259" key="4">
    <source>
        <dbReference type="Pfam" id="PF04111"/>
    </source>
</evidence>
<sequence>MSGQTDVDHPLCEECTDTLPDQLDTQLNITENECQNYKRCLEILEQMNEDDKEKLQAELKELALEEEQLIQELEEVEKNRKTVAEDFERVRAEAERLEQEEAQYQKEYCEFKRQQLELDDELKSVDNQMRYAQMQLDKLKKTNVFNATFHIWHRSSQSYPTEQLLVAPPAAAERFQCCAGVRVGWGAAAAAALESGLARVAGGYRLVPYGNHSYLESLTDKSKELPLYCSGGLRFFWDNKFDHAMVAFLDCVQQFKEEVEKGETRFCLPYRMDVEKGKIEDTGGSGGSYSIKTQFNSEEQWTKALKFMLTNLKWGLAWVSSQFYNK</sequence>
<keyword evidence="2" id="KW-0072">Autophagy</keyword>
<protein>
    <submittedName>
        <fullName evidence="6">BECN1 protein</fullName>
    </submittedName>
</protein>
<dbReference type="InterPro" id="IPR038274">
    <property type="entry name" value="Atg6/Beclin_C_sf"/>
</dbReference>
<keyword evidence="7" id="KW-1185">Reference proteome</keyword>
<feature type="domain" description="Atg6/beclin coiled-coil" evidence="5">
    <location>
        <begin position="10"/>
        <end position="136"/>
    </location>
</feature>
<evidence type="ECO:0000256" key="2">
    <source>
        <dbReference type="ARBA" id="ARBA00023006"/>
    </source>
</evidence>
<evidence type="ECO:0000256" key="1">
    <source>
        <dbReference type="ARBA" id="ARBA00005965"/>
    </source>
</evidence>
<organism evidence="6 7">
    <name type="scientific">Chloroceryle aenea</name>
    <name type="common">American pygmy kingfisher</name>
    <dbReference type="NCBI Taxonomy" id="176938"/>
    <lineage>
        <taxon>Eukaryota</taxon>
        <taxon>Metazoa</taxon>
        <taxon>Chordata</taxon>
        <taxon>Craniata</taxon>
        <taxon>Vertebrata</taxon>
        <taxon>Euteleostomi</taxon>
        <taxon>Archelosauria</taxon>
        <taxon>Archosauria</taxon>
        <taxon>Dinosauria</taxon>
        <taxon>Saurischia</taxon>
        <taxon>Theropoda</taxon>
        <taxon>Coelurosauria</taxon>
        <taxon>Aves</taxon>
        <taxon>Neognathae</taxon>
        <taxon>Neoaves</taxon>
        <taxon>Telluraves</taxon>
        <taxon>Coraciimorphae</taxon>
        <taxon>Coraciiformes</taxon>
        <taxon>Cerylidae</taxon>
        <taxon>Chloroceryle</taxon>
    </lineage>
</organism>
<gene>
    <name evidence="6" type="primary">Becn1</name>
    <name evidence="6" type="ORF">CHLAEN_R08806</name>
</gene>
<dbReference type="Pfam" id="PF17675">
    <property type="entry name" value="APG6_N"/>
    <property type="match status" value="1"/>
</dbReference>
<dbReference type="InterPro" id="IPR040455">
    <property type="entry name" value="Atg6_BARA"/>
</dbReference>
<dbReference type="InterPro" id="IPR007243">
    <property type="entry name" value="Atg6/Beclin"/>
</dbReference>
<dbReference type="Pfam" id="PF04111">
    <property type="entry name" value="APG6"/>
    <property type="match status" value="1"/>
</dbReference>
<feature type="non-terminal residue" evidence="6">
    <location>
        <position position="326"/>
    </location>
</feature>
<dbReference type="Proteomes" id="UP000579406">
    <property type="component" value="Unassembled WGS sequence"/>
</dbReference>
<feature type="non-terminal residue" evidence="6">
    <location>
        <position position="1"/>
    </location>
</feature>
<accession>A0A7K9U5F4</accession>
<dbReference type="Gene3D" id="6.10.250.3110">
    <property type="match status" value="1"/>
</dbReference>
<evidence type="ECO:0000256" key="3">
    <source>
        <dbReference type="SAM" id="Coils"/>
    </source>
</evidence>
<evidence type="ECO:0000313" key="7">
    <source>
        <dbReference type="Proteomes" id="UP000579406"/>
    </source>
</evidence>
<name>A0A7K9U5F4_9AVES</name>
<comment type="caution">
    <text evidence="6">The sequence shown here is derived from an EMBL/GenBank/DDBJ whole genome shotgun (WGS) entry which is preliminary data.</text>
</comment>
<dbReference type="OrthoDB" id="20368at2759"/>
<dbReference type="GO" id="GO:0030674">
    <property type="term" value="F:protein-macromolecule adaptor activity"/>
    <property type="evidence" value="ECO:0007669"/>
    <property type="project" value="TreeGrafter"/>
</dbReference>
<dbReference type="GO" id="GO:0043548">
    <property type="term" value="F:phosphatidylinositol 3-kinase binding"/>
    <property type="evidence" value="ECO:0007669"/>
    <property type="project" value="TreeGrafter"/>
</dbReference>
<proteinExistence type="inferred from homology"/>
<feature type="domain" description="Atg6 BARA" evidence="4">
    <location>
        <begin position="139"/>
        <end position="321"/>
    </location>
</feature>
<dbReference type="GO" id="GO:0006995">
    <property type="term" value="P:cellular response to nitrogen starvation"/>
    <property type="evidence" value="ECO:0007669"/>
    <property type="project" value="TreeGrafter"/>
</dbReference>
<dbReference type="GO" id="GO:0034271">
    <property type="term" value="C:phosphatidylinositol 3-kinase complex, class III, type I"/>
    <property type="evidence" value="ECO:0007669"/>
    <property type="project" value="TreeGrafter"/>
</dbReference>
<dbReference type="EMBL" id="VWZY01008209">
    <property type="protein sequence ID" value="NXI55979.1"/>
    <property type="molecule type" value="Genomic_DNA"/>
</dbReference>
<dbReference type="PANTHER" id="PTHR12768">
    <property type="entry name" value="BECLIN 1"/>
    <property type="match status" value="1"/>
</dbReference>
<dbReference type="GO" id="GO:0034272">
    <property type="term" value="C:phosphatidylinositol 3-kinase complex, class III, type II"/>
    <property type="evidence" value="ECO:0007669"/>
    <property type="project" value="TreeGrafter"/>
</dbReference>
<dbReference type="InterPro" id="IPR041691">
    <property type="entry name" value="Atg6/beclin_CC"/>
</dbReference>